<dbReference type="GeneID" id="69058046"/>
<dbReference type="CDD" id="cd08579">
    <property type="entry name" value="GDPD_memb_like"/>
    <property type="match status" value="1"/>
</dbReference>
<dbReference type="InterPro" id="IPR017946">
    <property type="entry name" value="PLC-like_Pdiesterase_TIM-brl"/>
</dbReference>
<feature type="transmembrane region" description="Helical" evidence="1">
    <location>
        <begin position="35"/>
        <end position="59"/>
    </location>
</feature>
<dbReference type="PANTHER" id="PTHR46211:SF8">
    <property type="entry name" value="PHOSPHODIESTERASE"/>
    <property type="match status" value="1"/>
</dbReference>
<evidence type="ECO:0000313" key="3">
    <source>
        <dbReference type="EMBL" id="QHB51892.1"/>
    </source>
</evidence>
<reference evidence="3 4" key="1">
    <citation type="submission" date="2019-12" db="EMBL/GenBank/DDBJ databases">
        <title>Lactobacillus hilgardii FLUB.</title>
        <authorList>
            <person name="Gustaw K."/>
        </authorList>
    </citation>
    <scope>NUCLEOTIDE SEQUENCE [LARGE SCALE GENOMIC DNA]</scope>
    <source>
        <strain evidence="3 4">FLUB</strain>
    </source>
</reference>
<feature type="transmembrane region" description="Helical" evidence="1">
    <location>
        <begin position="9"/>
        <end position="29"/>
    </location>
</feature>
<feature type="transmembrane region" description="Helical" evidence="1">
    <location>
        <begin position="115"/>
        <end position="135"/>
    </location>
</feature>
<sequence length="505" mass="58346">MVERQFQKLNFYLLGFAIVMALLKFWMMVTVDSKIVVICAFLSLLLLGSTINVGIGNLVPNHVKKKICFRIDFWLAVLTLWFTMLPFGLFGLSAFFKTSFPLTGYQFTWITINRYWLLGCLITAYVVLLMVVLYLRRFIYYLATSYNKSFLQILTLSRHTASLKDVGRSLLLIAIRIGWVMCLILFLSFINYLVGQQFVFVLSLGIINLCVPLIEIKLLFRLLAIPVNSHIKLTGISVFGLFGALIFVSVLGVTYSSHRILKPAQQEIIVHRGVIDNDGAPNTISALKKNSRYRFSYVEMDIQETKDHHFICAHNDTLFIPGKGQREINLLKLKTIQRYHHVDLFREYLHIANNLEQPLIVELKVTNHSDKEMGKRFAEQFGQQMLKQSNMVHSVGYNYLRQIKARYPKIRVGLVTMLNFSNLAKYKVDFYTLQHITLTPFLLRSIPSKRPVYAWTDDQSLTMKRLSMMGVDGQVTDQAITLKDLTFNQKQNYWLLILNSIVTYL</sequence>
<dbReference type="GO" id="GO:0006629">
    <property type="term" value="P:lipid metabolic process"/>
    <property type="evidence" value="ECO:0007669"/>
    <property type="project" value="InterPro"/>
</dbReference>
<protein>
    <submittedName>
        <fullName evidence="3">Glycerophosphodiester phosphodiesterase</fullName>
    </submittedName>
</protein>
<dbReference type="Pfam" id="PF03009">
    <property type="entry name" value="GDPD"/>
    <property type="match status" value="1"/>
</dbReference>
<feature type="transmembrane region" description="Helical" evidence="1">
    <location>
        <begin position="232"/>
        <end position="255"/>
    </location>
</feature>
<gene>
    <name evidence="3" type="ORF">GQR93_06710</name>
</gene>
<feature type="transmembrane region" description="Helical" evidence="1">
    <location>
        <begin position="198"/>
        <end position="220"/>
    </location>
</feature>
<dbReference type="EMBL" id="CP047121">
    <property type="protein sequence ID" value="QHB51892.1"/>
    <property type="molecule type" value="Genomic_DNA"/>
</dbReference>
<keyword evidence="1" id="KW-1133">Transmembrane helix</keyword>
<evidence type="ECO:0000313" key="4">
    <source>
        <dbReference type="Proteomes" id="UP000465035"/>
    </source>
</evidence>
<proteinExistence type="predicted"/>
<dbReference type="SUPFAM" id="SSF51695">
    <property type="entry name" value="PLC-like phosphodiesterases"/>
    <property type="match status" value="1"/>
</dbReference>
<feature type="transmembrane region" description="Helical" evidence="1">
    <location>
        <begin position="170"/>
        <end position="192"/>
    </location>
</feature>
<keyword evidence="1" id="KW-0472">Membrane</keyword>
<name>A0A6P1E830_LENHI</name>
<evidence type="ECO:0000259" key="2">
    <source>
        <dbReference type="PROSITE" id="PS51704"/>
    </source>
</evidence>
<dbReference type="SMR" id="A0A6P1E830"/>
<dbReference type="RefSeq" id="WP_003553609.1">
    <property type="nucleotide sequence ID" value="NZ_CABKOL010000102.1"/>
</dbReference>
<dbReference type="GO" id="GO:0008081">
    <property type="term" value="F:phosphoric diester hydrolase activity"/>
    <property type="evidence" value="ECO:0007669"/>
    <property type="project" value="InterPro"/>
</dbReference>
<dbReference type="PANTHER" id="PTHR46211">
    <property type="entry name" value="GLYCEROPHOSPHORYL DIESTER PHOSPHODIESTERASE"/>
    <property type="match status" value="1"/>
</dbReference>
<feature type="domain" description="GP-PDE" evidence="2">
    <location>
        <begin position="266"/>
        <end position="486"/>
    </location>
</feature>
<dbReference type="InterPro" id="IPR030395">
    <property type="entry name" value="GP_PDE_dom"/>
</dbReference>
<dbReference type="Gene3D" id="3.20.20.190">
    <property type="entry name" value="Phosphatidylinositol (PI) phosphodiesterase"/>
    <property type="match status" value="1"/>
</dbReference>
<feature type="transmembrane region" description="Helical" evidence="1">
    <location>
        <begin position="71"/>
        <end position="95"/>
    </location>
</feature>
<evidence type="ECO:0000256" key="1">
    <source>
        <dbReference type="SAM" id="Phobius"/>
    </source>
</evidence>
<dbReference type="AlphaFoldDB" id="A0A6P1E830"/>
<dbReference type="PROSITE" id="PS51704">
    <property type="entry name" value="GP_PDE"/>
    <property type="match status" value="1"/>
</dbReference>
<organism evidence="3 4">
    <name type="scientific">Lentilactobacillus hilgardii</name>
    <name type="common">Lactobacillus hilgardii</name>
    <dbReference type="NCBI Taxonomy" id="1588"/>
    <lineage>
        <taxon>Bacteria</taxon>
        <taxon>Bacillati</taxon>
        <taxon>Bacillota</taxon>
        <taxon>Bacilli</taxon>
        <taxon>Lactobacillales</taxon>
        <taxon>Lactobacillaceae</taxon>
        <taxon>Lentilactobacillus</taxon>
    </lineage>
</organism>
<accession>A0A6P1E830</accession>
<dbReference type="Proteomes" id="UP000465035">
    <property type="component" value="Chromosome"/>
</dbReference>
<keyword evidence="1" id="KW-0812">Transmembrane</keyword>